<dbReference type="InterPro" id="IPR014730">
    <property type="entry name" value="ETF_a/b_N"/>
</dbReference>
<reference evidence="5" key="1">
    <citation type="submission" date="2015-10" db="EMBL/GenBank/DDBJ databases">
        <authorList>
            <person name="Gilbert D.G."/>
        </authorList>
    </citation>
    <scope>NUCLEOTIDE SEQUENCE</scope>
</reference>
<dbReference type="EMBL" id="FAXC01000080">
    <property type="protein sequence ID" value="CUV08516.1"/>
    <property type="molecule type" value="Genomic_DNA"/>
</dbReference>
<evidence type="ECO:0000256" key="2">
    <source>
        <dbReference type="ARBA" id="ARBA00022448"/>
    </source>
</evidence>
<dbReference type="Pfam" id="PF01012">
    <property type="entry name" value="ETF"/>
    <property type="match status" value="1"/>
</dbReference>
<keyword evidence="3" id="KW-0249">Electron transport</keyword>
<dbReference type="SUPFAM" id="SSF52402">
    <property type="entry name" value="Adenine nucleotide alpha hydrolases-like"/>
    <property type="match status" value="1"/>
</dbReference>
<evidence type="ECO:0000313" key="5">
    <source>
        <dbReference type="EMBL" id="CUV08516.1"/>
    </source>
</evidence>
<evidence type="ECO:0000259" key="4">
    <source>
        <dbReference type="SMART" id="SM00893"/>
    </source>
</evidence>
<name>A0A160VDI7_9ZZZZ</name>
<comment type="similarity">
    <text evidence="1">Belongs to the ETF beta-subunit/FixA family.</text>
</comment>
<dbReference type="PANTHER" id="PTHR21294">
    <property type="entry name" value="ELECTRON TRANSFER FLAVOPROTEIN BETA-SUBUNIT"/>
    <property type="match status" value="1"/>
</dbReference>
<gene>
    <name evidence="5" type="ORF">MGWOODY_Mmi1499</name>
</gene>
<evidence type="ECO:0000256" key="1">
    <source>
        <dbReference type="ARBA" id="ARBA00007557"/>
    </source>
</evidence>
<dbReference type="InterPro" id="IPR033948">
    <property type="entry name" value="ETF_beta_N"/>
</dbReference>
<organism evidence="5">
    <name type="scientific">hydrothermal vent metagenome</name>
    <dbReference type="NCBI Taxonomy" id="652676"/>
    <lineage>
        <taxon>unclassified sequences</taxon>
        <taxon>metagenomes</taxon>
        <taxon>ecological metagenomes</taxon>
    </lineage>
</organism>
<dbReference type="InterPro" id="IPR014729">
    <property type="entry name" value="Rossmann-like_a/b/a_fold"/>
</dbReference>
<dbReference type="GO" id="GO:0009055">
    <property type="term" value="F:electron transfer activity"/>
    <property type="evidence" value="ECO:0007669"/>
    <property type="project" value="InterPro"/>
</dbReference>
<proteinExistence type="inferred from homology"/>
<dbReference type="SMART" id="SM00893">
    <property type="entry name" value="ETF"/>
    <property type="match status" value="1"/>
</dbReference>
<protein>
    <submittedName>
        <fullName evidence="5">Electron transfer flavoprotein, beta subunit</fullName>
    </submittedName>
</protein>
<dbReference type="AlphaFoldDB" id="A0A160VDI7"/>
<sequence>MKLGVLVKQVPGSESALRIAPSNTWIEDAAALFEMNESDNYALEEALRIKESLGNDSEVVVVSMGPERVQKVIREALSKGADRGIHINEIPEINSDPFATAQVIADVIKNENFDLIFSGLQSDDVGSGQTGVILGEMLGMATATLVMATEVQEGSIKVKRELESGWFQWVSMSTPASITIQSGINQPRYPSLKGIMGAKKKEIKVVDQSTIAAPEKEQSFTNIYLPTADKKTEMIEGNIDQMVSRLVDVLKTEIKVL</sequence>
<accession>A0A160VDI7</accession>
<feature type="domain" description="Electron transfer flavoprotein alpha/beta-subunit N-terminal" evidence="4">
    <location>
        <begin position="23"/>
        <end position="215"/>
    </location>
</feature>
<evidence type="ECO:0000256" key="3">
    <source>
        <dbReference type="ARBA" id="ARBA00022982"/>
    </source>
</evidence>
<dbReference type="InterPro" id="IPR012255">
    <property type="entry name" value="ETF_b"/>
</dbReference>
<keyword evidence="2" id="KW-0813">Transport</keyword>
<dbReference type="CDD" id="cd01714">
    <property type="entry name" value="ETF_beta"/>
    <property type="match status" value="1"/>
</dbReference>
<dbReference type="PIRSF" id="PIRSF000090">
    <property type="entry name" value="Beta-ETF"/>
    <property type="match status" value="1"/>
</dbReference>
<dbReference type="PANTHER" id="PTHR21294:SF8">
    <property type="entry name" value="ELECTRON TRANSFER FLAVOPROTEIN SUBUNIT BETA"/>
    <property type="match status" value="1"/>
</dbReference>
<dbReference type="Gene3D" id="3.40.50.620">
    <property type="entry name" value="HUPs"/>
    <property type="match status" value="1"/>
</dbReference>